<gene>
    <name evidence="2" type="ORF">UV8b_00798</name>
</gene>
<accession>A0A8E5HJR9</accession>
<dbReference type="Proteomes" id="UP000027002">
    <property type="component" value="Chromosome 1"/>
</dbReference>
<evidence type="ECO:0000313" key="2">
    <source>
        <dbReference type="EMBL" id="QUC16557.1"/>
    </source>
</evidence>
<protein>
    <submittedName>
        <fullName evidence="2">Uncharacterized protein</fullName>
    </submittedName>
</protein>
<dbReference type="EMBL" id="CP072753">
    <property type="protein sequence ID" value="QUC16557.1"/>
    <property type="molecule type" value="Genomic_DNA"/>
</dbReference>
<evidence type="ECO:0000313" key="3">
    <source>
        <dbReference type="Proteomes" id="UP000027002"/>
    </source>
</evidence>
<dbReference type="GeneID" id="66061576"/>
<feature type="region of interest" description="Disordered" evidence="1">
    <location>
        <begin position="59"/>
        <end position="92"/>
    </location>
</feature>
<evidence type="ECO:0000256" key="1">
    <source>
        <dbReference type="SAM" id="MobiDB-lite"/>
    </source>
</evidence>
<dbReference type="KEGG" id="uvi:66061576"/>
<reference evidence="2" key="1">
    <citation type="submission" date="2020-03" db="EMBL/GenBank/DDBJ databases">
        <title>A mixture of massive structural variations and highly conserved coding sequences in Ustilaginoidea virens genome.</title>
        <authorList>
            <person name="Zhang K."/>
            <person name="Zhao Z."/>
            <person name="Zhang Z."/>
            <person name="Li Y."/>
            <person name="Hsiang T."/>
            <person name="Sun W."/>
        </authorList>
    </citation>
    <scope>NUCLEOTIDE SEQUENCE</scope>
    <source>
        <strain evidence="2">UV-8b</strain>
    </source>
</reference>
<keyword evidence="3" id="KW-1185">Reference proteome</keyword>
<name>A0A8E5HJR9_USTVR</name>
<dbReference type="RefSeq" id="XP_042994230.1">
    <property type="nucleotide sequence ID" value="XM_043138296.1"/>
</dbReference>
<feature type="compositionally biased region" description="Polar residues" evidence="1">
    <location>
        <begin position="75"/>
        <end position="85"/>
    </location>
</feature>
<dbReference type="AlphaFoldDB" id="A0A8E5HJR9"/>
<proteinExistence type="predicted"/>
<organism evidence="2 3">
    <name type="scientific">Ustilaginoidea virens</name>
    <name type="common">Rice false smut fungus</name>
    <name type="synonym">Villosiclava virens</name>
    <dbReference type="NCBI Taxonomy" id="1159556"/>
    <lineage>
        <taxon>Eukaryota</taxon>
        <taxon>Fungi</taxon>
        <taxon>Dikarya</taxon>
        <taxon>Ascomycota</taxon>
        <taxon>Pezizomycotina</taxon>
        <taxon>Sordariomycetes</taxon>
        <taxon>Hypocreomycetidae</taxon>
        <taxon>Hypocreales</taxon>
        <taxon>Clavicipitaceae</taxon>
        <taxon>Ustilaginoidea</taxon>
    </lineage>
</organism>
<sequence>MFWHAASTIGRDGFIYPTDYTDHTDRTDKGRHVLAGQLPFQPALVLPAPFGCCEDSRVETPRVKQTRQSNRKSARLSNREASTGSRKIKTLQ</sequence>